<evidence type="ECO:0000313" key="3">
    <source>
        <dbReference type="Proteomes" id="UP000578112"/>
    </source>
</evidence>
<keyword evidence="3" id="KW-1185">Reference proteome</keyword>
<dbReference type="EMBL" id="JACHNH010000001">
    <property type="protein sequence ID" value="MBB4766159.1"/>
    <property type="molecule type" value="Genomic_DNA"/>
</dbReference>
<sequence length="144" mass="15188">MTGAPTDSRSGPFRRWARGNPSDVIDVFVYVVVLNLAIEYVPSVISEGFTLSLLTAVLLKVALEVVLVVKARVVNRLHSATTPSGKVATVLLLWVVAAGSKLVVLELVDVVFGDAVSLGGFVSVTLLVIALLGARAGVRRLLLP</sequence>
<protein>
    <submittedName>
        <fullName evidence="2">Uncharacterized protein</fullName>
    </submittedName>
</protein>
<gene>
    <name evidence="2" type="ORF">BJ971_006715</name>
</gene>
<feature type="transmembrane region" description="Helical" evidence="1">
    <location>
        <begin position="118"/>
        <end position="138"/>
    </location>
</feature>
<keyword evidence="1" id="KW-0812">Transmembrane</keyword>
<dbReference type="AlphaFoldDB" id="A0A7W7MU40"/>
<feature type="transmembrane region" description="Helical" evidence="1">
    <location>
        <begin position="90"/>
        <end position="112"/>
    </location>
</feature>
<keyword evidence="1" id="KW-1133">Transmembrane helix</keyword>
<name>A0A7W7MU40_9ACTN</name>
<dbReference type="Proteomes" id="UP000578112">
    <property type="component" value="Unassembled WGS sequence"/>
</dbReference>
<comment type="caution">
    <text evidence="2">The sequence shown here is derived from an EMBL/GenBank/DDBJ whole genome shotgun (WGS) entry which is preliminary data.</text>
</comment>
<proteinExistence type="predicted"/>
<evidence type="ECO:0000256" key="1">
    <source>
        <dbReference type="SAM" id="Phobius"/>
    </source>
</evidence>
<feature type="transmembrane region" description="Helical" evidence="1">
    <location>
        <begin position="48"/>
        <end position="69"/>
    </location>
</feature>
<evidence type="ECO:0000313" key="2">
    <source>
        <dbReference type="EMBL" id="MBB4766159.1"/>
    </source>
</evidence>
<accession>A0A7W7MU40</accession>
<organism evidence="2 3">
    <name type="scientific">Actinoplanes digitatis</name>
    <dbReference type="NCBI Taxonomy" id="1868"/>
    <lineage>
        <taxon>Bacteria</taxon>
        <taxon>Bacillati</taxon>
        <taxon>Actinomycetota</taxon>
        <taxon>Actinomycetes</taxon>
        <taxon>Micromonosporales</taxon>
        <taxon>Micromonosporaceae</taxon>
        <taxon>Actinoplanes</taxon>
    </lineage>
</organism>
<feature type="transmembrane region" description="Helical" evidence="1">
    <location>
        <begin position="24"/>
        <end position="42"/>
    </location>
</feature>
<reference evidence="2 3" key="1">
    <citation type="submission" date="2020-08" db="EMBL/GenBank/DDBJ databases">
        <title>Sequencing the genomes of 1000 actinobacteria strains.</title>
        <authorList>
            <person name="Klenk H.-P."/>
        </authorList>
    </citation>
    <scope>NUCLEOTIDE SEQUENCE [LARGE SCALE GENOMIC DNA]</scope>
    <source>
        <strain evidence="2 3">DSM 43149</strain>
    </source>
</reference>
<dbReference type="RefSeq" id="WP_184997251.1">
    <property type="nucleotide sequence ID" value="NZ_BOMK01000051.1"/>
</dbReference>
<keyword evidence="1" id="KW-0472">Membrane</keyword>